<dbReference type="RefSeq" id="WP_014209062.1">
    <property type="nucleotide sequence ID" value="NC_016604.1"/>
</dbReference>
<name>G8RNB0_MYCRN</name>
<organism evidence="1 2">
    <name type="scientific">Mycolicibacterium rhodesiae (strain NBB3)</name>
    <name type="common">Mycobacterium rhodesiae</name>
    <dbReference type="NCBI Taxonomy" id="710685"/>
    <lineage>
        <taxon>Bacteria</taxon>
        <taxon>Bacillati</taxon>
        <taxon>Actinomycetota</taxon>
        <taxon>Actinomycetes</taxon>
        <taxon>Mycobacteriales</taxon>
        <taxon>Mycobacteriaceae</taxon>
        <taxon>Mycolicibacterium</taxon>
    </lineage>
</organism>
<dbReference type="HOGENOM" id="CLU_166784_0_0_11"/>
<evidence type="ECO:0008006" key="3">
    <source>
        <dbReference type="Google" id="ProtNLM"/>
    </source>
</evidence>
<accession>G8RNB0</accession>
<dbReference type="OrthoDB" id="4763847at2"/>
<dbReference type="GO" id="GO:0009306">
    <property type="term" value="P:protein secretion"/>
    <property type="evidence" value="ECO:0007669"/>
    <property type="project" value="InterPro"/>
</dbReference>
<protein>
    <recommendedName>
        <fullName evidence="3">ESX-1 secretion-associated protein</fullName>
    </recommendedName>
</protein>
<dbReference type="Pfam" id="PF10824">
    <property type="entry name" value="T7SS_ESX_EspC"/>
    <property type="match status" value="1"/>
</dbReference>
<dbReference type="EMBL" id="CP003169">
    <property type="protein sequence ID" value="AEV71242.1"/>
    <property type="molecule type" value="Genomic_DNA"/>
</dbReference>
<sequence length="101" mass="10628">MGERDVSRVDVAALLAVAGEYDAVADAIDAVVRTHLAGLQFGGAVAGRMHVARGEAVRVGIDGIVDRLREWARASAEIASTLRATALRYDEADIRAGRLVG</sequence>
<dbReference type="PATRIC" id="fig|710685.3.peg.608"/>
<keyword evidence="2" id="KW-1185">Reference proteome</keyword>
<dbReference type="Proteomes" id="UP000005442">
    <property type="component" value="Chromosome"/>
</dbReference>
<dbReference type="InterPro" id="IPR022536">
    <property type="entry name" value="EspC"/>
</dbReference>
<proteinExistence type="predicted"/>
<evidence type="ECO:0000313" key="1">
    <source>
        <dbReference type="EMBL" id="AEV71242.1"/>
    </source>
</evidence>
<evidence type="ECO:0000313" key="2">
    <source>
        <dbReference type="Proteomes" id="UP000005442"/>
    </source>
</evidence>
<dbReference type="eggNOG" id="ENOG5032C8E">
    <property type="taxonomic scope" value="Bacteria"/>
</dbReference>
<dbReference type="KEGG" id="mrh:MycrhN_0604"/>
<dbReference type="AlphaFoldDB" id="G8RNB0"/>
<dbReference type="STRING" id="710685.MycrhN_0604"/>
<reference evidence="1 2" key="1">
    <citation type="submission" date="2011-12" db="EMBL/GenBank/DDBJ databases">
        <title>Complete sequence of Mycobacterium rhodesiae NBB3.</title>
        <authorList>
            <consortium name="US DOE Joint Genome Institute"/>
            <person name="Lucas S."/>
            <person name="Han J."/>
            <person name="Lapidus A."/>
            <person name="Cheng J.-F."/>
            <person name="Goodwin L."/>
            <person name="Pitluck S."/>
            <person name="Peters L."/>
            <person name="Mikhailova N."/>
            <person name="Gu W."/>
            <person name="Detter J.C."/>
            <person name="Han C."/>
            <person name="Tapia R."/>
            <person name="Land M."/>
            <person name="Hauser L."/>
            <person name="Kyrpides N."/>
            <person name="Ivanova N."/>
            <person name="Pagani I."/>
            <person name="Mattes T."/>
            <person name="Holmes A."/>
            <person name="Rutledge P."/>
            <person name="Paulsen I."/>
            <person name="Coleman N."/>
            <person name="Woyke T."/>
        </authorList>
    </citation>
    <scope>NUCLEOTIDE SEQUENCE [LARGE SCALE GENOMIC DNA]</scope>
    <source>
        <strain evidence="1 2">NBB3</strain>
    </source>
</reference>
<gene>
    <name evidence="1" type="ordered locus">MycrhN_0604</name>
</gene>